<evidence type="ECO:0000313" key="2">
    <source>
        <dbReference type="Proteomes" id="UP000737018"/>
    </source>
</evidence>
<organism evidence="1 2">
    <name type="scientific">Castanea mollissima</name>
    <name type="common">Chinese chestnut</name>
    <dbReference type="NCBI Taxonomy" id="60419"/>
    <lineage>
        <taxon>Eukaryota</taxon>
        <taxon>Viridiplantae</taxon>
        <taxon>Streptophyta</taxon>
        <taxon>Embryophyta</taxon>
        <taxon>Tracheophyta</taxon>
        <taxon>Spermatophyta</taxon>
        <taxon>Magnoliopsida</taxon>
        <taxon>eudicotyledons</taxon>
        <taxon>Gunneridae</taxon>
        <taxon>Pentapetalae</taxon>
        <taxon>rosids</taxon>
        <taxon>fabids</taxon>
        <taxon>Fagales</taxon>
        <taxon>Fagaceae</taxon>
        <taxon>Castanea</taxon>
    </lineage>
</organism>
<comment type="caution">
    <text evidence="1">The sequence shown here is derived from an EMBL/GenBank/DDBJ whole genome shotgun (WGS) entry which is preliminary data.</text>
</comment>
<dbReference type="AlphaFoldDB" id="A0A8J4RRX2"/>
<proteinExistence type="predicted"/>
<sequence>MIENLTDLAKSVSESGASDASTYDDNIGVGNISGSTFSVSGHRRHGDIVHHLSSHYSSDLFFADPVVPSTDVLITSDSFSDPSSLPVLDSQPTNEVVSMPNSSITPSIPSATSDIVLTLDVSPFPSSLRRSQRRFNPTNRLSFWSNVFPVVIMVIDTLVQGFCGNLSK</sequence>
<keyword evidence="2" id="KW-1185">Reference proteome</keyword>
<evidence type="ECO:0000313" key="1">
    <source>
        <dbReference type="EMBL" id="KAF3975495.1"/>
    </source>
</evidence>
<name>A0A8J4RRX2_9ROSI</name>
<dbReference type="EMBL" id="JRKL02000076">
    <property type="protein sequence ID" value="KAF3975495.1"/>
    <property type="molecule type" value="Genomic_DNA"/>
</dbReference>
<dbReference type="OrthoDB" id="10550900at2759"/>
<dbReference type="Proteomes" id="UP000737018">
    <property type="component" value="Unassembled WGS sequence"/>
</dbReference>
<accession>A0A8J4RRX2</accession>
<protein>
    <submittedName>
        <fullName evidence="1">Uncharacterized protein</fullName>
    </submittedName>
</protein>
<reference evidence="1" key="1">
    <citation type="submission" date="2020-03" db="EMBL/GenBank/DDBJ databases">
        <title>Castanea mollissima Vanexum genome sequencing.</title>
        <authorList>
            <person name="Staton M."/>
        </authorList>
    </citation>
    <scope>NUCLEOTIDE SEQUENCE</scope>
    <source>
        <tissue evidence="1">Leaf</tissue>
    </source>
</reference>
<gene>
    <name evidence="1" type="ORF">CMV_001248</name>
</gene>